<dbReference type="Pfam" id="PF00571">
    <property type="entry name" value="CBS"/>
    <property type="match status" value="2"/>
</dbReference>
<dbReference type="InterPro" id="IPR005105">
    <property type="entry name" value="GlnD_Uridyltrans_N"/>
</dbReference>
<name>A0A1E5E6B8_9VIBR</name>
<dbReference type="Pfam" id="PF03445">
    <property type="entry name" value="DUF294"/>
    <property type="match status" value="1"/>
</dbReference>
<keyword evidence="1" id="KW-0129">CBS domain</keyword>
<sequence>MPDKFNMTLAPFDRLSEQEQQRLRSSLDVAYFRQSDTILTPGKSADHLFIMIKGIVEETDDQGSEVFAHYSTEDLFDVRSQIDGVIKHRYTALEDTLAYLLPQSIFMALYQANPQFAAYFDNNLSKRQALIDNAHKQQNLAEFMLTKVDRNIYSQALCIESNASLKSAVEQMQLHSTDAVFVPLDPASPKVLGIVTRTDLLHAIALQNKTLDCDVKDIAHSPVMSVKQGDYLFDAMISMTRNKCKRLAVTQGDAVVGILHLTQVLSAFSTHSHVLTLRIANANNIDELVFAAGKQRELVQTLYRNGIRTRFIMELISAVNEQIIEKAFDLIVPHNLHDHCCLLVLGSEGRSEQILKTDQDNALIVKDGLHWHQFGPLMETLSHTLQQLGYPPCKGKVMVNNPEWVKSQLDWKKTIQHWAEQNTPQSVMNLAIMADAHAIAGNQALLTPVKAHLQQYMQQQSLLLMEFARPALGFAVPLTLFGNVKQSKQGIDIKQGGIFPIVHGIRSLALEFGVSQTNTFERIEQLCQRNVLEKLTADNLSEALKLFIKWRLSQQLNLNHSHNQLDVQQLNRTDRDLLRHSLHVVKKFKQWLSYHYQIRE</sequence>
<dbReference type="InterPro" id="IPR014710">
    <property type="entry name" value="RmlC-like_jellyroll"/>
</dbReference>
<keyword evidence="5" id="KW-1185">Reference proteome</keyword>
<dbReference type="InterPro" id="IPR046342">
    <property type="entry name" value="CBS_dom_sf"/>
</dbReference>
<dbReference type="RefSeq" id="WP_017026588.1">
    <property type="nucleotide sequence ID" value="NZ_AJYK02000008.1"/>
</dbReference>
<dbReference type="Gene3D" id="2.60.120.10">
    <property type="entry name" value="Jelly Rolls"/>
    <property type="match status" value="1"/>
</dbReference>
<comment type="caution">
    <text evidence="4">The sequence shown here is derived from an EMBL/GenBank/DDBJ whole genome shotgun (WGS) entry which is preliminary data.</text>
</comment>
<dbReference type="GO" id="GO:0015095">
    <property type="term" value="F:magnesium ion transmembrane transporter activity"/>
    <property type="evidence" value="ECO:0007669"/>
    <property type="project" value="InterPro"/>
</dbReference>
<dbReference type="CDD" id="cd05401">
    <property type="entry name" value="NT_GlnE_GlnD_like"/>
    <property type="match status" value="1"/>
</dbReference>
<dbReference type="eggNOG" id="COG2905">
    <property type="taxonomic scope" value="Bacteria"/>
</dbReference>
<dbReference type="SUPFAM" id="SSF54631">
    <property type="entry name" value="CBS-domain pair"/>
    <property type="match status" value="1"/>
</dbReference>
<feature type="domain" description="Cyclic nucleotide-binding" evidence="2">
    <location>
        <begin position="11"/>
        <end position="76"/>
    </location>
</feature>
<dbReference type="GO" id="GO:0016020">
    <property type="term" value="C:membrane"/>
    <property type="evidence" value="ECO:0007669"/>
    <property type="project" value="InterPro"/>
</dbReference>
<dbReference type="InterPro" id="IPR000644">
    <property type="entry name" value="CBS_dom"/>
</dbReference>
<evidence type="ECO:0000259" key="3">
    <source>
        <dbReference type="PROSITE" id="PS51371"/>
    </source>
</evidence>
<dbReference type="SMART" id="SM00116">
    <property type="entry name" value="CBS"/>
    <property type="match status" value="2"/>
</dbReference>
<evidence type="ECO:0000313" key="4">
    <source>
        <dbReference type="EMBL" id="OEF29404.1"/>
    </source>
</evidence>
<accession>A0A1E5E6B8</accession>
<dbReference type="InterPro" id="IPR006669">
    <property type="entry name" value="MgtE_transporter"/>
</dbReference>
<dbReference type="GO" id="GO:0008773">
    <property type="term" value="F:[protein-PII] uridylyltransferase activity"/>
    <property type="evidence" value="ECO:0007669"/>
    <property type="project" value="InterPro"/>
</dbReference>
<evidence type="ECO:0000313" key="5">
    <source>
        <dbReference type="Proteomes" id="UP000094070"/>
    </source>
</evidence>
<dbReference type="SUPFAM" id="SSF51206">
    <property type="entry name" value="cAMP-binding domain-like"/>
    <property type="match status" value="1"/>
</dbReference>
<dbReference type="InterPro" id="IPR018821">
    <property type="entry name" value="DUF294_put_nucleoTrafse_sb-bd"/>
</dbReference>
<evidence type="ECO:0000256" key="1">
    <source>
        <dbReference type="PROSITE-ProRule" id="PRU00703"/>
    </source>
</evidence>
<dbReference type="PANTHER" id="PTHR43773:SF1">
    <property type="entry name" value="MAGNESIUM TRANSPORTER MGTE"/>
    <property type="match status" value="1"/>
</dbReference>
<organism evidence="4 5">
    <name type="scientific">Vibrio rumoiensis 1S-45</name>
    <dbReference type="NCBI Taxonomy" id="1188252"/>
    <lineage>
        <taxon>Bacteria</taxon>
        <taxon>Pseudomonadati</taxon>
        <taxon>Pseudomonadota</taxon>
        <taxon>Gammaproteobacteria</taxon>
        <taxon>Vibrionales</taxon>
        <taxon>Vibrionaceae</taxon>
        <taxon>Vibrio</taxon>
    </lineage>
</organism>
<dbReference type="Pfam" id="PF00027">
    <property type="entry name" value="cNMP_binding"/>
    <property type="match status" value="1"/>
</dbReference>
<protein>
    <submittedName>
        <fullName evidence="4">Cyclic nucleotide-binding protein</fullName>
    </submittedName>
</protein>
<dbReference type="STRING" id="1188252.A1QC_03925"/>
<dbReference type="InterPro" id="IPR000595">
    <property type="entry name" value="cNMP-bd_dom"/>
</dbReference>
<dbReference type="CDD" id="cd00038">
    <property type="entry name" value="CAP_ED"/>
    <property type="match status" value="1"/>
</dbReference>
<dbReference type="Proteomes" id="UP000094070">
    <property type="component" value="Unassembled WGS sequence"/>
</dbReference>
<dbReference type="AlphaFoldDB" id="A0A1E5E6B8"/>
<dbReference type="PANTHER" id="PTHR43773">
    <property type="entry name" value="MAGNESIUM TRANSPORTER MGTE"/>
    <property type="match status" value="1"/>
</dbReference>
<dbReference type="Gene3D" id="3.10.580.10">
    <property type="entry name" value="CBS-domain"/>
    <property type="match status" value="1"/>
</dbReference>
<dbReference type="InterPro" id="IPR018490">
    <property type="entry name" value="cNMP-bd_dom_sf"/>
</dbReference>
<gene>
    <name evidence="4" type="ORF">A1QC_03925</name>
</gene>
<proteinExistence type="predicted"/>
<dbReference type="OrthoDB" id="9808528at2"/>
<reference evidence="4 5" key="1">
    <citation type="journal article" date="2012" name="Science">
        <title>Ecological populations of bacteria act as socially cohesive units of antibiotic production and resistance.</title>
        <authorList>
            <person name="Cordero O.X."/>
            <person name="Wildschutte H."/>
            <person name="Kirkup B."/>
            <person name="Proehl S."/>
            <person name="Ngo L."/>
            <person name="Hussain F."/>
            <person name="Le Roux F."/>
            <person name="Mincer T."/>
            <person name="Polz M.F."/>
        </authorList>
    </citation>
    <scope>NUCLEOTIDE SEQUENCE [LARGE SCALE GENOMIC DNA]</scope>
    <source>
        <strain evidence="4 5">1S-45</strain>
    </source>
</reference>
<feature type="domain" description="CBS" evidence="3">
    <location>
        <begin position="152"/>
        <end position="211"/>
    </location>
</feature>
<evidence type="ECO:0000259" key="2">
    <source>
        <dbReference type="PROSITE" id="PS50042"/>
    </source>
</evidence>
<dbReference type="PROSITE" id="PS50042">
    <property type="entry name" value="CNMP_BINDING_3"/>
    <property type="match status" value="1"/>
</dbReference>
<dbReference type="EMBL" id="AJYK02000008">
    <property type="protein sequence ID" value="OEF29404.1"/>
    <property type="molecule type" value="Genomic_DNA"/>
</dbReference>
<dbReference type="PROSITE" id="PS51371">
    <property type="entry name" value="CBS"/>
    <property type="match status" value="1"/>
</dbReference>
<dbReference type="Pfam" id="PF10335">
    <property type="entry name" value="DUF294_C"/>
    <property type="match status" value="1"/>
</dbReference>